<dbReference type="CDD" id="cd08512">
    <property type="entry name" value="PBP2_NikA_DppA_OppA_like_7"/>
    <property type="match status" value="1"/>
</dbReference>
<dbReference type="GO" id="GO:1904680">
    <property type="term" value="F:peptide transmembrane transporter activity"/>
    <property type="evidence" value="ECO:0007669"/>
    <property type="project" value="TreeGrafter"/>
</dbReference>
<evidence type="ECO:0000313" key="6">
    <source>
        <dbReference type="EMBL" id="MBM3226929.1"/>
    </source>
</evidence>
<proteinExistence type="inferred from homology"/>
<dbReference type="InterPro" id="IPR039424">
    <property type="entry name" value="SBP_5"/>
</dbReference>
<evidence type="ECO:0000256" key="1">
    <source>
        <dbReference type="ARBA" id="ARBA00004196"/>
    </source>
</evidence>
<organism evidence="6 7">
    <name type="scientific">Tectimicrobiota bacterium</name>
    <dbReference type="NCBI Taxonomy" id="2528274"/>
    <lineage>
        <taxon>Bacteria</taxon>
        <taxon>Pseudomonadati</taxon>
        <taxon>Nitrospinota/Tectimicrobiota group</taxon>
        <taxon>Candidatus Tectimicrobiota</taxon>
    </lineage>
</organism>
<dbReference type="PANTHER" id="PTHR30290">
    <property type="entry name" value="PERIPLASMIC BINDING COMPONENT OF ABC TRANSPORTER"/>
    <property type="match status" value="1"/>
</dbReference>
<dbReference type="Proteomes" id="UP000712673">
    <property type="component" value="Unassembled WGS sequence"/>
</dbReference>
<dbReference type="EMBL" id="VGLS01001112">
    <property type="protein sequence ID" value="MBM3226929.1"/>
    <property type="molecule type" value="Genomic_DNA"/>
</dbReference>
<dbReference type="GO" id="GO:0015833">
    <property type="term" value="P:peptide transport"/>
    <property type="evidence" value="ECO:0007669"/>
    <property type="project" value="TreeGrafter"/>
</dbReference>
<dbReference type="Pfam" id="PF00496">
    <property type="entry name" value="SBP_bac_5"/>
    <property type="match status" value="1"/>
</dbReference>
<reference evidence="6" key="1">
    <citation type="submission" date="2019-03" db="EMBL/GenBank/DDBJ databases">
        <title>Lake Tanganyika Metagenome-Assembled Genomes (MAGs).</title>
        <authorList>
            <person name="Tran P."/>
        </authorList>
    </citation>
    <scope>NUCLEOTIDE SEQUENCE</scope>
    <source>
        <strain evidence="6">K_DeepCast_65m_m2_066</strain>
    </source>
</reference>
<dbReference type="Gene3D" id="3.40.190.10">
    <property type="entry name" value="Periplasmic binding protein-like II"/>
    <property type="match status" value="1"/>
</dbReference>
<sequence>MRPATERQDATFHDGTPVTAHDVKWSFDRAVSIGGFPTFQMKAGSLEKPEQFVVVDDHTFRINFLRQDKLTLPDLAVPVPVVINAKLAKQHATPADPWAAEWLKNNSAGGGAFKIQSWKPGQETTYVRFDGWKSGPLPQLKRVIVREVPSASNRRALLERGDADISFDLPPKDFQELARGDKLRIIGVPIENAMWYVGMNVQQPPFNHVKVRQAVAYALPYDKIMDVAFYQRAIKLYGATQPVDHTWPQPFPYQTDLAKAKSLLAEAGYPQGFETTLSFDLGLTTVSEPTALLVQEALAQIGIKTTINKIPGANWRGALLKKDLPLIINNFGGWLNYPEYFFFWCYHGQNAVFNTMAYQNTAMDALIDEARFSTDESRYQELVRNFVQIAVADVPRIPLNQPSLDVALQKNISGYQYWFHRQLDFRQLSKQ</sequence>
<keyword evidence="3" id="KW-0813">Transport</keyword>
<protein>
    <submittedName>
        <fullName evidence="6">ABC transporter substrate-binding protein</fullName>
    </submittedName>
</protein>
<accession>A0A937W7L1</accession>
<keyword evidence="4" id="KW-0732">Signal</keyword>
<gene>
    <name evidence="6" type="ORF">FJZ47_24445</name>
</gene>
<evidence type="ECO:0000256" key="3">
    <source>
        <dbReference type="ARBA" id="ARBA00022448"/>
    </source>
</evidence>
<dbReference type="InterPro" id="IPR000914">
    <property type="entry name" value="SBP_5_dom"/>
</dbReference>
<evidence type="ECO:0000256" key="4">
    <source>
        <dbReference type="ARBA" id="ARBA00022729"/>
    </source>
</evidence>
<comment type="caution">
    <text evidence="6">The sequence shown here is derived from an EMBL/GenBank/DDBJ whole genome shotgun (WGS) entry which is preliminary data.</text>
</comment>
<dbReference type="GO" id="GO:0043190">
    <property type="term" value="C:ATP-binding cassette (ABC) transporter complex"/>
    <property type="evidence" value="ECO:0007669"/>
    <property type="project" value="InterPro"/>
</dbReference>
<evidence type="ECO:0000313" key="7">
    <source>
        <dbReference type="Proteomes" id="UP000712673"/>
    </source>
</evidence>
<name>A0A937W7L1_UNCTE</name>
<comment type="subcellular location">
    <subcellularLocation>
        <location evidence="1">Cell envelope</location>
    </subcellularLocation>
</comment>
<dbReference type="AlphaFoldDB" id="A0A937W7L1"/>
<dbReference type="Gene3D" id="3.90.76.10">
    <property type="entry name" value="Dipeptide-binding Protein, Domain 1"/>
    <property type="match status" value="1"/>
</dbReference>
<comment type="similarity">
    <text evidence="2">Belongs to the bacterial solute-binding protein 5 family.</text>
</comment>
<evidence type="ECO:0000256" key="2">
    <source>
        <dbReference type="ARBA" id="ARBA00005695"/>
    </source>
</evidence>
<feature type="domain" description="Solute-binding protein family 5" evidence="5">
    <location>
        <begin position="7"/>
        <end position="351"/>
    </location>
</feature>
<dbReference type="GO" id="GO:0030288">
    <property type="term" value="C:outer membrane-bounded periplasmic space"/>
    <property type="evidence" value="ECO:0007669"/>
    <property type="project" value="UniProtKB-ARBA"/>
</dbReference>
<dbReference type="SUPFAM" id="SSF53850">
    <property type="entry name" value="Periplasmic binding protein-like II"/>
    <property type="match status" value="1"/>
</dbReference>
<evidence type="ECO:0000259" key="5">
    <source>
        <dbReference type="Pfam" id="PF00496"/>
    </source>
</evidence>
<dbReference type="PIRSF" id="PIRSF002741">
    <property type="entry name" value="MppA"/>
    <property type="match status" value="1"/>
</dbReference>
<dbReference type="InterPro" id="IPR030678">
    <property type="entry name" value="Peptide/Ni-bd"/>
</dbReference>
<dbReference type="PANTHER" id="PTHR30290:SF10">
    <property type="entry name" value="PERIPLASMIC OLIGOPEPTIDE-BINDING PROTEIN-RELATED"/>
    <property type="match status" value="1"/>
</dbReference>
<dbReference type="Gene3D" id="3.10.105.10">
    <property type="entry name" value="Dipeptide-binding Protein, Domain 3"/>
    <property type="match status" value="1"/>
</dbReference>